<dbReference type="InterPro" id="IPR056119">
    <property type="entry name" value="DUF7702"/>
</dbReference>
<dbReference type="EMBL" id="JAGMWT010000007">
    <property type="protein sequence ID" value="KAH7125647.1"/>
    <property type="molecule type" value="Genomic_DNA"/>
</dbReference>
<feature type="transmembrane region" description="Helical" evidence="1">
    <location>
        <begin position="78"/>
        <end position="97"/>
    </location>
</feature>
<dbReference type="Proteomes" id="UP000700596">
    <property type="component" value="Unassembled WGS sequence"/>
</dbReference>
<evidence type="ECO:0000259" key="2">
    <source>
        <dbReference type="Pfam" id="PF24800"/>
    </source>
</evidence>
<dbReference type="PANTHER" id="PTHR42109:SF2">
    <property type="entry name" value="INTEGRAL MEMBRANE PROTEIN"/>
    <property type="match status" value="1"/>
</dbReference>
<name>A0A9P9DV67_9PLEO</name>
<organism evidence="3 4">
    <name type="scientific">Dendryphion nanum</name>
    <dbReference type="NCBI Taxonomy" id="256645"/>
    <lineage>
        <taxon>Eukaryota</taxon>
        <taxon>Fungi</taxon>
        <taxon>Dikarya</taxon>
        <taxon>Ascomycota</taxon>
        <taxon>Pezizomycotina</taxon>
        <taxon>Dothideomycetes</taxon>
        <taxon>Pleosporomycetidae</taxon>
        <taxon>Pleosporales</taxon>
        <taxon>Torulaceae</taxon>
        <taxon>Dendryphion</taxon>
    </lineage>
</organism>
<dbReference type="PANTHER" id="PTHR42109">
    <property type="entry name" value="UNPLACED GENOMIC SCAFFOLD UM_SCAF_CONTIG_1.265, WHOLE GENOME SHOTGUN SEQUENCE"/>
    <property type="match status" value="1"/>
</dbReference>
<protein>
    <recommendedName>
        <fullName evidence="2">DUF7702 domain-containing protein</fullName>
    </recommendedName>
</protein>
<dbReference type="Pfam" id="PF24800">
    <property type="entry name" value="DUF7702"/>
    <property type="match status" value="1"/>
</dbReference>
<keyword evidence="1" id="KW-1133">Transmembrane helix</keyword>
<accession>A0A9P9DV67</accession>
<feature type="transmembrane region" description="Helical" evidence="1">
    <location>
        <begin position="129"/>
        <end position="152"/>
    </location>
</feature>
<evidence type="ECO:0000256" key="1">
    <source>
        <dbReference type="SAM" id="Phobius"/>
    </source>
</evidence>
<feature type="transmembrane region" description="Helical" evidence="1">
    <location>
        <begin position="36"/>
        <end position="58"/>
    </location>
</feature>
<feature type="transmembrane region" description="Helical" evidence="1">
    <location>
        <begin position="6"/>
        <end position="29"/>
    </location>
</feature>
<keyword evidence="1" id="KW-0812">Transmembrane</keyword>
<feature type="transmembrane region" description="Helical" evidence="1">
    <location>
        <begin position="220"/>
        <end position="243"/>
    </location>
</feature>
<keyword evidence="4" id="KW-1185">Reference proteome</keyword>
<proteinExistence type="predicted"/>
<evidence type="ECO:0000313" key="4">
    <source>
        <dbReference type="Proteomes" id="UP000700596"/>
    </source>
</evidence>
<dbReference type="OrthoDB" id="2560628at2759"/>
<feature type="transmembrane region" description="Helical" evidence="1">
    <location>
        <begin position="191"/>
        <end position="208"/>
    </location>
</feature>
<reference evidence="3" key="1">
    <citation type="journal article" date="2021" name="Nat. Commun.">
        <title>Genetic determinants of endophytism in the Arabidopsis root mycobiome.</title>
        <authorList>
            <person name="Mesny F."/>
            <person name="Miyauchi S."/>
            <person name="Thiergart T."/>
            <person name="Pickel B."/>
            <person name="Atanasova L."/>
            <person name="Karlsson M."/>
            <person name="Huettel B."/>
            <person name="Barry K.W."/>
            <person name="Haridas S."/>
            <person name="Chen C."/>
            <person name="Bauer D."/>
            <person name="Andreopoulos W."/>
            <person name="Pangilinan J."/>
            <person name="LaButti K."/>
            <person name="Riley R."/>
            <person name="Lipzen A."/>
            <person name="Clum A."/>
            <person name="Drula E."/>
            <person name="Henrissat B."/>
            <person name="Kohler A."/>
            <person name="Grigoriev I.V."/>
            <person name="Martin F.M."/>
            <person name="Hacquard S."/>
        </authorList>
    </citation>
    <scope>NUCLEOTIDE SEQUENCE</scope>
    <source>
        <strain evidence="3">MPI-CAGE-CH-0243</strain>
    </source>
</reference>
<evidence type="ECO:0000313" key="3">
    <source>
        <dbReference type="EMBL" id="KAH7125647.1"/>
    </source>
</evidence>
<keyword evidence="1" id="KW-0472">Membrane</keyword>
<gene>
    <name evidence="3" type="ORF">B0J11DRAFT_311415</name>
</gene>
<dbReference type="AlphaFoldDB" id="A0A9P9DV67"/>
<feature type="domain" description="DUF7702" evidence="2">
    <location>
        <begin position="3"/>
        <end position="244"/>
    </location>
</feature>
<sequence length="266" mass="29792">MALTSQQGLAVAILIYFVPALPISIFICFRLGIGRVWGWACLTFFCTLRIAGAVLRIAADNQPRRNPDQGRSGLDVAAQSLANLALMPLLLVMLELLTRIKQQLQARDPKSRSWNMHWFNSTNPFIERAWFYIPIAQTAEFILGIVAFSINSTSLRKAVFIITAVIFTLQAYIAVVYFFERHNYDGRDHQTPLFAILSAPFLTLRVVYGVGHAFNSGDWLGIVGSVVMVFVMEAIVVAVYLFAATKMEPDMKKGNQELRERETGSP</sequence>
<comment type="caution">
    <text evidence="3">The sequence shown here is derived from an EMBL/GenBank/DDBJ whole genome shotgun (WGS) entry which is preliminary data.</text>
</comment>
<feature type="transmembrane region" description="Helical" evidence="1">
    <location>
        <begin position="158"/>
        <end position="179"/>
    </location>
</feature>